<dbReference type="OrthoDB" id="2136554at2"/>
<keyword evidence="4" id="KW-0762">Sugar transport</keyword>
<dbReference type="KEGG" id="asan:AWM72_06290"/>
<reference evidence="10 12" key="1">
    <citation type="journal article" date="2016" name="Genome Announc.">
        <title>Complete Genome Sequences of Aerococcus christensenii CCUG 28831T, Aerococcus sanguinicola CCUG 43001T, Aerococcus urinae CCUG 36881T, Aerococcus urinaeequi CCUG 28094T, Aerococcus urinaehominis CCUG 42038 BT, and Aerococcus viridans CCUG 4311T.</title>
        <authorList>
            <person name="Carkaci D."/>
            <person name="Dargis R."/>
            <person name="Nielsen X.C."/>
            <person name="Skovgaard O."/>
            <person name="Fuursted K."/>
            <person name="Christensen J.J."/>
        </authorList>
    </citation>
    <scope>NUCLEOTIDE SEQUENCE [LARGE SCALE GENOMIC DNA]</scope>
    <source>
        <strain evidence="10 12">CCUG43001</strain>
    </source>
</reference>
<proteinExistence type="predicted"/>
<dbReference type="GO" id="GO:0009401">
    <property type="term" value="P:phosphoenolpyruvate-dependent sugar phosphotransferase system"/>
    <property type="evidence" value="ECO:0007669"/>
    <property type="project" value="InterPro"/>
</dbReference>
<keyword evidence="5 8" id="KW-0812">Transmembrane</keyword>
<dbReference type="GO" id="GO:0008982">
    <property type="term" value="F:protein-N(PI)-phosphohistidine-sugar phosphotransferase activity"/>
    <property type="evidence" value="ECO:0007669"/>
    <property type="project" value="InterPro"/>
</dbReference>
<dbReference type="Proteomes" id="UP000234239">
    <property type="component" value="Unassembled WGS sequence"/>
</dbReference>
<feature type="transmembrane region" description="Helical" evidence="8">
    <location>
        <begin position="197"/>
        <end position="219"/>
    </location>
</feature>
<dbReference type="EMBL" id="PKGY01000007">
    <property type="protein sequence ID" value="PKZ20720.1"/>
    <property type="molecule type" value="Genomic_DNA"/>
</dbReference>
<evidence type="ECO:0000256" key="4">
    <source>
        <dbReference type="ARBA" id="ARBA00022597"/>
    </source>
</evidence>
<feature type="transmembrane region" description="Helical" evidence="8">
    <location>
        <begin position="302"/>
        <end position="321"/>
    </location>
</feature>
<feature type="transmembrane region" description="Helical" evidence="8">
    <location>
        <begin position="254"/>
        <end position="273"/>
    </location>
</feature>
<feature type="transmembrane region" description="Helical" evidence="8">
    <location>
        <begin position="64"/>
        <end position="84"/>
    </location>
</feature>
<dbReference type="PANTHER" id="PTHR40063">
    <property type="entry name" value="MEMBRANE PROTEIN-RELATED"/>
    <property type="match status" value="1"/>
</dbReference>
<evidence type="ECO:0000256" key="2">
    <source>
        <dbReference type="ARBA" id="ARBA00022448"/>
    </source>
</evidence>
<name>A0A0X8FBQ9_9LACT</name>
<feature type="transmembrane region" description="Helical" evidence="8">
    <location>
        <begin position="168"/>
        <end position="185"/>
    </location>
</feature>
<evidence type="ECO:0000313" key="12">
    <source>
        <dbReference type="Proteomes" id="UP000069912"/>
    </source>
</evidence>
<dbReference type="GO" id="GO:0005886">
    <property type="term" value="C:plasma membrane"/>
    <property type="evidence" value="ECO:0007669"/>
    <property type="project" value="UniProtKB-SubCell"/>
</dbReference>
<gene>
    <name evidence="10" type="ORF">AWM72_06290</name>
    <name evidence="11" type="ORF">CYJ28_09555</name>
</gene>
<dbReference type="GeneID" id="92903673"/>
<comment type="subcellular location">
    <subcellularLocation>
        <location evidence="1">Cell membrane</location>
        <topology evidence="1">Multi-pass membrane protein</topology>
    </subcellularLocation>
</comment>
<reference evidence="11 13" key="3">
    <citation type="submission" date="2017-12" db="EMBL/GenBank/DDBJ databases">
        <title>Phylogenetic diversity of female urinary microbiome.</title>
        <authorList>
            <person name="Thomas-White K."/>
            <person name="Wolfe A.J."/>
        </authorList>
    </citation>
    <scope>NUCLEOTIDE SEQUENCE [LARGE SCALE GENOMIC DNA]</scope>
    <source>
        <strain evidence="11 13">UMB0139</strain>
    </source>
</reference>
<keyword evidence="2" id="KW-0813">Transport</keyword>
<dbReference type="PANTHER" id="PTHR40063:SF1">
    <property type="entry name" value="MEMBRANE PROTEIN"/>
    <property type="match status" value="1"/>
</dbReference>
<feature type="transmembrane region" description="Helical" evidence="8">
    <location>
        <begin position="90"/>
        <end position="116"/>
    </location>
</feature>
<dbReference type="RefSeq" id="WP_067974979.1">
    <property type="nucleotide sequence ID" value="NZ_CAJHKM010000001.1"/>
</dbReference>
<evidence type="ECO:0000259" key="9">
    <source>
        <dbReference type="Pfam" id="PF13303"/>
    </source>
</evidence>
<evidence type="ECO:0000313" key="13">
    <source>
        <dbReference type="Proteomes" id="UP000234239"/>
    </source>
</evidence>
<evidence type="ECO:0000313" key="10">
    <source>
        <dbReference type="EMBL" id="AMB94396.1"/>
    </source>
</evidence>
<keyword evidence="12" id="KW-1185">Reference proteome</keyword>
<reference evidence="12" key="2">
    <citation type="submission" date="2016-01" db="EMBL/GenBank/DDBJ databases">
        <title>Six Aerococcus type strain genome sequencing and assembly using PacBio and Illumina Hiseq.</title>
        <authorList>
            <person name="Carkaci D."/>
            <person name="Dargis R."/>
            <person name="Nielsen X.C."/>
            <person name="Skovgaard O."/>
            <person name="Fuursted K."/>
            <person name="Christensen J.J."/>
        </authorList>
    </citation>
    <scope>NUCLEOTIDE SEQUENCE [LARGE SCALE GENOMIC DNA]</scope>
    <source>
        <strain evidence="12">CCUG43001</strain>
    </source>
</reference>
<organism evidence="10 12">
    <name type="scientific">Aerococcus sanguinicola</name>
    <dbReference type="NCBI Taxonomy" id="119206"/>
    <lineage>
        <taxon>Bacteria</taxon>
        <taxon>Bacillati</taxon>
        <taxon>Bacillota</taxon>
        <taxon>Bacilli</taxon>
        <taxon>Lactobacillales</taxon>
        <taxon>Aerococcaceae</taxon>
        <taxon>Aerococcus</taxon>
    </lineage>
</organism>
<dbReference type="Proteomes" id="UP000069912">
    <property type="component" value="Chromosome"/>
</dbReference>
<feature type="transmembrane region" description="Helical" evidence="8">
    <location>
        <begin position="31"/>
        <end position="52"/>
    </location>
</feature>
<keyword evidence="3" id="KW-1003">Cell membrane</keyword>
<feature type="domain" description="Phosphotransferase system EIIC" evidence="9">
    <location>
        <begin position="30"/>
        <end position="331"/>
    </location>
</feature>
<dbReference type="EMBL" id="CP014160">
    <property type="protein sequence ID" value="AMB94396.1"/>
    <property type="molecule type" value="Genomic_DNA"/>
</dbReference>
<evidence type="ECO:0000256" key="8">
    <source>
        <dbReference type="SAM" id="Phobius"/>
    </source>
</evidence>
<evidence type="ECO:0000256" key="1">
    <source>
        <dbReference type="ARBA" id="ARBA00004651"/>
    </source>
</evidence>
<dbReference type="AlphaFoldDB" id="A0A0X8FBQ9"/>
<keyword evidence="6 8" id="KW-1133">Transmembrane helix</keyword>
<evidence type="ECO:0000256" key="7">
    <source>
        <dbReference type="ARBA" id="ARBA00023136"/>
    </source>
</evidence>
<evidence type="ECO:0000313" key="11">
    <source>
        <dbReference type="EMBL" id="PKZ20720.1"/>
    </source>
</evidence>
<protein>
    <submittedName>
        <fullName evidence="10">Transcriptional regulator</fullName>
    </submittedName>
</protein>
<evidence type="ECO:0000256" key="5">
    <source>
        <dbReference type="ARBA" id="ARBA00022692"/>
    </source>
</evidence>
<dbReference type="Pfam" id="PF13303">
    <property type="entry name" value="PTS_EIIC_2"/>
    <property type="match status" value="1"/>
</dbReference>
<accession>A0A0X8FBQ9</accession>
<feature type="transmembrane region" description="Helical" evidence="8">
    <location>
        <begin position="128"/>
        <end position="148"/>
    </location>
</feature>
<evidence type="ECO:0000256" key="6">
    <source>
        <dbReference type="ARBA" id="ARBA00022989"/>
    </source>
</evidence>
<dbReference type="InterPro" id="IPR003352">
    <property type="entry name" value="PTS_EIIC"/>
</dbReference>
<sequence length="358" mass="36860">MDLIIGVALLILVLALFTLFTFKAPKGRETMGAFADASCATLLVEAFLNSFVGNIFDADFFSEVGMAAGSMGGAAAACMIPLALGASPVAAMLCGAATFGLGILPGLVAGYTCYWILQYIEKKLPAGLDLLVMIIVVAPLARFIAIASEPVVEAALLNIGKSIEASSNAAPAIMGIIVGGIMAVVSSSPISSMALSAMLGLTGLPMGVTTMAVFGSAFVNWMTYRELKLGGPRESLAVFLEAKTQVDLTSANPLPVYLADFIGGGLCGLVVALAGMVNEASSTATPFAGLAVMFAYNPAMKVVIMAVACAVIGLVTAFVSAKCFKNYPINRLDDIQEEADSKEAEGVSSEAYYAHQAS</sequence>
<keyword evidence="7 8" id="KW-0472">Membrane</keyword>
<evidence type="ECO:0000256" key="3">
    <source>
        <dbReference type="ARBA" id="ARBA00022475"/>
    </source>
</evidence>